<dbReference type="GO" id="GO:0003677">
    <property type="term" value="F:DNA binding"/>
    <property type="evidence" value="ECO:0007669"/>
    <property type="project" value="UniProtKB-KW"/>
</dbReference>
<name>A0A1H4AZB9_9BACT</name>
<evidence type="ECO:0000313" key="3">
    <source>
        <dbReference type="Proteomes" id="UP000199409"/>
    </source>
</evidence>
<dbReference type="OrthoDB" id="195851at2"/>
<sequence>MKNEINSQAEMSDHNTTYEVNESVPMLMAACVKSLRQSLNARFAELGYAITSEQWILLCHLAEQDGVSQLDLARRYRSSEVSTLNLLNKLESHDLVLRQRDPIDARSKRVYLTTKGRNLQAKLIPAAKANIQAMSQGLDSDDIEQLKAILRTIYRNLSG</sequence>
<dbReference type="PANTHER" id="PTHR33164">
    <property type="entry name" value="TRANSCRIPTIONAL REGULATOR, MARR FAMILY"/>
    <property type="match status" value="1"/>
</dbReference>
<keyword evidence="2" id="KW-0238">DNA-binding</keyword>
<dbReference type="SUPFAM" id="SSF46785">
    <property type="entry name" value="Winged helix' DNA-binding domain"/>
    <property type="match status" value="1"/>
</dbReference>
<dbReference type="PANTHER" id="PTHR33164:SF43">
    <property type="entry name" value="HTH-TYPE TRANSCRIPTIONAL REPRESSOR YETL"/>
    <property type="match status" value="1"/>
</dbReference>
<dbReference type="EMBL" id="FNQN01000005">
    <property type="protein sequence ID" value="SEA41220.1"/>
    <property type="molecule type" value="Genomic_DNA"/>
</dbReference>
<proteinExistence type="predicted"/>
<dbReference type="InterPro" id="IPR036390">
    <property type="entry name" value="WH_DNA-bd_sf"/>
</dbReference>
<dbReference type="PRINTS" id="PR00598">
    <property type="entry name" value="HTHMARR"/>
</dbReference>
<dbReference type="Gene3D" id="1.10.10.10">
    <property type="entry name" value="Winged helix-like DNA-binding domain superfamily/Winged helix DNA-binding domain"/>
    <property type="match status" value="1"/>
</dbReference>
<feature type="domain" description="HTH marR-type" evidence="1">
    <location>
        <begin position="21"/>
        <end position="155"/>
    </location>
</feature>
<dbReference type="InterPro" id="IPR039422">
    <property type="entry name" value="MarR/SlyA-like"/>
</dbReference>
<dbReference type="GO" id="GO:0003700">
    <property type="term" value="F:DNA-binding transcription factor activity"/>
    <property type="evidence" value="ECO:0007669"/>
    <property type="project" value="InterPro"/>
</dbReference>
<dbReference type="InterPro" id="IPR000835">
    <property type="entry name" value="HTH_MarR-typ"/>
</dbReference>
<reference evidence="2 3" key="1">
    <citation type="submission" date="2016-10" db="EMBL/GenBank/DDBJ databases">
        <authorList>
            <person name="de Groot N.N."/>
        </authorList>
    </citation>
    <scope>NUCLEOTIDE SEQUENCE [LARGE SCALE GENOMIC DNA]</scope>
    <source>
        <strain evidence="2 3">DSM 7343</strain>
    </source>
</reference>
<dbReference type="SMART" id="SM00347">
    <property type="entry name" value="HTH_MARR"/>
    <property type="match status" value="1"/>
</dbReference>
<organism evidence="2 3">
    <name type="scientific">Desulfuromusa kysingii</name>
    <dbReference type="NCBI Taxonomy" id="37625"/>
    <lineage>
        <taxon>Bacteria</taxon>
        <taxon>Pseudomonadati</taxon>
        <taxon>Thermodesulfobacteriota</taxon>
        <taxon>Desulfuromonadia</taxon>
        <taxon>Desulfuromonadales</taxon>
        <taxon>Geopsychrobacteraceae</taxon>
        <taxon>Desulfuromusa</taxon>
    </lineage>
</organism>
<keyword evidence="3" id="KW-1185">Reference proteome</keyword>
<protein>
    <submittedName>
        <fullName evidence="2">DNA-binding transcriptional regulator, MarR family</fullName>
    </submittedName>
</protein>
<dbReference type="Proteomes" id="UP000199409">
    <property type="component" value="Unassembled WGS sequence"/>
</dbReference>
<dbReference type="STRING" id="37625.SAMN05660420_02051"/>
<dbReference type="RefSeq" id="WP_092347737.1">
    <property type="nucleotide sequence ID" value="NZ_FNQN01000005.1"/>
</dbReference>
<gene>
    <name evidence="2" type="ORF">SAMN05660420_02051</name>
</gene>
<evidence type="ECO:0000259" key="1">
    <source>
        <dbReference type="PROSITE" id="PS50995"/>
    </source>
</evidence>
<dbReference type="AlphaFoldDB" id="A0A1H4AZB9"/>
<dbReference type="GO" id="GO:0006950">
    <property type="term" value="P:response to stress"/>
    <property type="evidence" value="ECO:0007669"/>
    <property type="project" value="TreeGrafter"/>
</dbReference>
<dbReference type="PROSITE" id="PS50995">
    <property type="entry name" value="HTH_MARR_2"/>
    <property type="match status" value="1"/>
</dbReference>
<dbReference type="Pfam" id="PF01047">
    <property type="entry name" value="MarR"/>
    <property type="match status" value="1"/>
</dbReference>
<accession>A0A1H4AZB9</accession>
<dbReference type="InterPro" id="IPR036388">
    <property type="entry name" value="WH-like_DNA-bd_sf"/>
</dbReference>
<evidence type="ECO:0000313" key="2">
    <source>
        <dbReference type="EMBL" id="SEA41220.1"/>
    </source>
</evidence>